<evidence type="ECO:0000313" key="3">
    <source>
        <dbReference type="Proteomes" id="UP001524547"/>
    </source>
</evidence>
<dbReference type="Pfam" id="PF13276">
    <property type="entry name" value="HTH_21"/>
    <property type="match status" value="1"/>
</dbReference>
<dbReference type="InterPro" id="IPR025948">
    <property type="entry name" value="HTH-like_dom"/>
</dbReference>
<reference evidence="2 3" key="1">
    <citation type="submission" date="2022-06" db="EMBL/GenBank/DDBJ databases">
        <title>Rhizosaccharibacter gen. nov. sp. nov. KSS12, endophytic bacteria isolated from sugarcane.</title>
        <authorList>
            <person name="Pitiwittayakul N."/>
        </authorList>
    </citation>
    <scope>NUCLEOTIDE SEQUENCE [LARGE SCALE GENOMIC DNA]</scope>
    <source>
        <strain evidence="2 3">KSS12</strain>
    </source>
</reference>
<dbReference type="EMBL" id="JAMZEJ010000001">
    <property type="protein sequence ID" value="MCQ8239576.1"/>
    <property type="molecule type" value="Genomic_DNA"/>
</dbReference>
<gene>
    <name evidence="2" type="ORF">NFI88_01810</name>
</gene>
<name>A0ABT1VTA9_9PROT</name>
<accession>A0ABT1VTA9</accession>
<comment type="caution">
    <text evidence="2">The sequence shown here is derived from an EMBL/GenBank/DDBJ whole genome shotgun (WGS) entry which is preliminary data.</text>
</comment>
<proteinExistence type="predicted"/>
<dbReference type="RefSeq" id="WP_422918311.1">
    <property type="nucleotide sequence ID" value="NZ_JAMZEJ010000001.1"/>
</dbReference>
<dbReference type="Proteomes" id="UP001524547">
    <property type="component" value="Unassembled WGS sequence"/>
</dbReference>
<protein>
    <submittedName>
        <fullName evidence="2">IS3 family transposase</fullName>
    </submittedName>
</protein>
<feature type="domain" description="HTH-like" evidence="1">
    <location>
        <begin position="4"/>
        <end position="43"/>
    </location>
</feature>
<evidence type="ECO:0000259" key="1">
    <source>
        <dbReference type="Pfam" id="PF13276"/>
    </source>
</evidence>
<organism evidence="2 3">
    <name type="scientific">Rhizosaccharibacter radicis</name>
    <dbReference type="NCBI Taxonomy" id="2782605"/>
    <lineage>
        <taxon>Bacteria</taxon>
        <taxon>Pseudomonadati</taxon>
        <taxon>Pseudomonadota</taxon>
        <taxon>Alphaproteobacteria</taxon>
        <taxon>Acetobacterales</taxon>
        <taxon>Acetobacteraceae</taxon>
        <taxon>Rhizosaccharibacter</taxon>
    </lineage>
</organism>
<keyword evidence="3" id="KW-1185">Reference proteome</keyword>
<evidence type="ECO:0000313" key="2">
    <source>
        <dbReference type="EMBL" id="MCQ8239576.1"/>
    </source>
</evidence>
<sequence>MTGQAGYRRITTLLRGDGWRCHHKRVERIRRPEGLKVAARQRKCGLDG</sequence>